<dbReference type="AlphaFoldDB" id="A0A918XRI5"/>
<keyword evidence="3" id="KW-1185">Reference proteome</keyword>
<reference evidence="2" key="1">
    <citation type="journal article" date="2014" name="Int. J. Syst. Evol. Microbiol.">
        <title>Complete genome sequence of Corynebacterium casei LMG S-19264T (=DSM 44701T), isolated from a smear-ripened cheese.</title>
        <authorList>
            <consortium name="US DOE Joint Genome Institute (JGI-PGF)"/>
            <person name="Walter F."/>
            <person name="Albersmeier A."/>
            <person name="Kalinowski J."/>
            <person name="Ruckert C."/>
        </authorList>
    </citation>
    <scope>NUCLEOTIDE SEQUENCE</scope>
    <source>
        <strain evidence="2">KCTC 42651</strain>
    </source>
</reference>
<proteinExistence type="predicted"/>
<dbReference type="EMBL" id="BMZS01000004">
    <property type="protein sequence ID" value="GHD49874.1"/>
    <property type="molecule type" value="Genomic_DNA"/>
</dbReference>
<name>A0A918XRI5_9PROT</name>
<feature type="region of interest" description="Disordered" evidence="1">
    <location>
        <begin position="48"/>
        <end position="71"/>
    </location>
</feature>
<evidence type="ECO:0000256" key="1">
    <source>
        <dbReference type="SAM" id="MobiDB-lite"/>
    </source>
</evidence>
<reference evidence="2" key="2">
    <citation type="submission" date="2020-09" db="EMBL/GenBank/DDBJ databases">
        <authorList>
            <person name="Sun Q."/>
            <person name="Kim S."/>
        </authorList>
    </citation>
    <scope>NUCLEOTIDE SEQUENCE</scope>
    <source>
        <strain evidence="2">KCTC 42651</strain>
    </source>
</reference>
<evidence type="ECO:0000313" key="3">
    <source>
        <dbReference type="Proteomes" id="UP000630353"/>
    </source>
</evidence>
<comment type="caution">
    <text evidence="2">The sequence shown here is derived from an EMBL/GenBank/DDBJ whole genome shotgun (WGS) entry which is preliminary data.</text>
</comment>
<gene>
    <name evidence="2" type="ORF">GCM10017083_22750</name>
</gene>
<accession>A0A918XRI5</accession>
<dbReference type="RefSeq" id="WP_189989446.1">
    <property type="nucleotide sequence ID" value="NZ_BMZS01000004.1"/>
</dbReference>
<feature type="compositionally biased region" description="Low complexity" evidence="1">
    <location>
        <begin position="59"/>
        <end position="68"/>
    </location>
</feature>
<protein>
    <submittedName>
        <fullName evidence="2">Uncharacterized protein</fullName>
    </submittedName>
</protein>
<evidence type="ECO:0000313" key="2">
    <source>
        <dbReference type="EMBL" id="GHD49874.1"/>
    </source>
</evidence>
<dbReference type="Proteomes" id="UP000630353">
    <property type="component" value="Unassembled WGS sequence"/>
</dbReference>
<organism evidence="2 3">
    <name type="scientific">Thalassobaculum fulvum</name>
    <dbReference type="NCBI Taxonomy" id="1633335"/>
    <lineage>
        <taxon>Bacteria</taxon>
        <taxon>Pseudomonadati</taxon>
        <taxon>Pseudomonadota</taxon>
        <taxon>Alphaproteobacteria</taxon>
        <taxon>Rhodospirillales</taxon>
        <taxon>Thalassobaculaceae</taxon>
        <taxon>Thalassobaculum</taxon>
    </lineage>
</organism>
<sequence>MSDSATTELNAIKIIHDALAPLDVEARTRVLTYVTSLLGLDIMASSSRMSGRPADRVSPETTESSSEATTKDPTFSTFAELYAAADPQSNGEKALVAGYWLQVCQGTESFTGASANKELTNLGHKVANITDAIDSVKNQKPMLILQIRKSGNSRQARKLYKVSHEGIKRVEELINE</sequence>